<dbReference type="InterPro" id="IPR049730">
    <property type="entry name" value="SNF2/RAD54-like_C"/>
</dbReference>
<dbReference type="Proteomes" id="UP000054350">
    <property type="component" value="Unassembled WGS sequence"/>
</dbReference>
<evidence type="ECO:0000256" key="1">
    <source>
        <dbReference type="ARBA" id="ARBA00022741"/>
    </source>
</evidence>
<sequence length="1082" mass="120622">MFVAIHVQGASFTELLADSHHRGQNDSMPKSRHKDATKADDSIAEPKRKRQRANSPTTTGPESELHLDAPSDEFDDRNAVSDSQAAIVGQQDNAMSNFDEDVPAEAWWRFYPDVLSRKPEDDVTGPWCDGDFSGELAAPDDDESERQQQAETPAVHPQLANDTNELFVSSGGAWVQLRLPMPPGSLDMSTLKCVDPTVLADVTIRKVPVLRVRRPRITSDGFFEYSWGIVTEDMYYVHPNSTNMSPEELASLTVNDFAELEAKDPYYDRANHVNPTEGREDDEVVNSDGSAEAEMGIERSLVTRLVFSLNSDAFWRHDGDCPERPGSNFHQDSYATGRVFIASSGTNNIWDWTADRDQYYRIVLCSVKDKPYPPPGTHAMSSYYVPNHELEQYQYDVSIYLKTDIVNAALRKGIQVPGLKDQIASVLQILEARHKNSPPHLYVPNTILAGHALSPTPLGFQLELRDFQKRTLAWLLALERSRHARTIRIHHVVGLSPPAQQLFERTTMFGCPNWIRLGPGGMWANLATLEMAEDPSVWSDQQVGTAELECRGALEVSMVGAGKTVMALSLVTANPFRSARVIPWDDPQDKFKYLVSRATLIVVRSNLVMQWVAEAQKALPLGYKIVQVATIRDHLDLTWNDVLLADVVIISLEILQDTDYQNKVAELIRVDGGYCLPRAAYQQAPGNDMSADAWSRWKRWAQEPAPTDAVAFNDLMDAHVAQLHERTRALFGADKGCVIFDRVYWYRIVIDGIHELSHVQGARAYDEEAADTRTAETLLFCLKTRFRLGLTAALPSPMRPADVSALAEAVGVRNLLSTVADTQAFLNTHVRRSDPDLAILTVHFQTIWVDLTPAELDLMAPHQQQSVRSQLLMCNLRRQINDDVVPATGIMVKSDVPMDEPEEGKVGGAESTNYGSKIKALVQFVRRVVRADPTSKLILFSQFHQLTALMAHAFTEFGIGNVKLMGGNVISKRRAVTLFRNDPDMKVLFLSAEDSVLGLQLTEANHVVIVHPFLGESEAMARAYEMQGCARAVRAGQEREVTITRFVTRGTIEEELTARRNDLHRPQAAVDGVEVEESGVGN</sequence>
<proteinExistence type="predicted"/>
<feature type="region of interest" description="Disordered" evidence="4">
    <location>
        <begin position="1063"/>
        <end position="1082"/>
    </location>
</feature>
<dbReference type="PANTHER" id="PTHR45626">
    <property type="entry name" value="TRANSCRIPTION TERMINATION FACTOR 2-RELATED"/>
    <property type="match status" value="1"/>
</dbReference>
<evidence type="ECO:0000313" key="6">
    <source>
        <dbReference type="EMBL" id="KNE73055.1"/>
    </source>
</evidence>
<dbReference type="eggNOG" id="KOG1001">
    <property type="taxonomic scope" value="Eukaryota"/>
</dbReference>
<evidence type="ECO:0000256" key="2">
    <source>
        <dbReference type="ARBA" id="ARBA00022801"/>
    </source>
</evidence>
<dbReference type="GO" id="GO:0005634">
    <property type="term" value="C:nucleus"/>
    <property type="evidence" value="ECO:0007669"/>
    <property type="project" value="TreeGrafter"/>
</dbReference>
<feature type="domain" description="SNF2 N-terminal" evidence="5">
    <location>
        <begin position="467"/>
        <end position="673"/>
    </location>
</feature>
<evidence type="ECO:0000259" key="5">
    <source>
        <dbReference type="Pfam" id="PF00176"/>
    </source>
</evidence>
<feature type="compositionally biased region" description="Basic and acidic residues" evidence="4">
    <location>
        <begin position="34"/>
        <end position="46"/>
    </location>
</feature>
<dbReference type="EMBL" id="GG745387">
    <property type="protein sequence ID" value="KNE73055.1"/>
    <property type="molecule type" value="Genomic_DNA"/>
</dbReference>
<feature type="compositionally biased region" description="Acidic residues" evidence="4">
    <location>
        <begin position="1073"/>
        <end position="1082"/>
    </location>
</feature>
<dbReference type="VEuPathDB" id="FungiDB:AMAG_17323"/>
<dbReference type="InterPro" id="IPR050628">
    <property type="entry name" value="SNF2_RAD54_helicase_TF"/>
</dbReference>
<name>A0A0L0TEF0_ALLM3</name>
<dbReference type="InterPro" id="IPR027417">
    <property type="entry name" value="P-loop_NTPase"/>
</dbReference>
<dbReference type="GO" id="GO:0005524">
    <property type="term" value="F:ATP binding"/>
    <property type="evidence" value="ECO:0007669"/>
    <property type="project" value="UniProtKB-KW"/>
</dbReference>
<dbReference type="STRING" id="578462.A0A0L0TEF0"/>
<protein>
    <recommendedName>
        <fullName evidence="5">SNF2 N-terminal domain-containing protein</fullName>
    </recommendedName>
</protein>
<keyword evidence="3" id="KW-0067">ATP-binding</keyword>
<gene>
    <name evidence="6" type="ORF">AMAG_17323</name>
</gene>
<keyword evidence="1" id="KW-0547">Nucleotide-binding</keyword>
<dbReference type="Gene3D" id="3.40.50.300">
    <property type="entry name" value="P-loop containing nucleotide triphosphate hydrolases"/>
    <property type="match status" value="2"/>
</dbReference>
<dbReference type="OrthoDB" id="423221at2759"/>
<keyword evidence="7" id="KW-1185">Reference proteome</keyword>
<dbReference type="SUPFAM" id="SSF52540">
    <property type="entry name" value="P-loop containing nucleoside triphosphate hydrolases"/>
    <property type="match status" value="2"/>
</dbReference>
<organism evidence="6 7">
    <name type="scientific">Allomyces macrogynus (strain ATCC 38327)</name>
    <name type="common">Allomyces javanicus var. macrogynus</name>
    <dbReference type="NCBI Taxonomy" id="578462"/>
    <lineage>
        <taxon>Eukaryota</taxon>
        <taxon>Fungi</taxon>
        <taxon>Fungi incertae sedis</taxon>
        <taxon>Blastocladiomycota</taxon>
        <taxon>Blastocladiomycetes</taxon>
        <taxon>Blastocladiales</taxon>
        <taxon>Blastocladiaceae</taxon>
        <taxon>Allomyces</taxon>
    </lineage>
</organism>
<evidence type="ECO:0000256" key="3">
    <source>
        <dbReference type="ARBA" id="ARBA00022840"/>
    </source>
</evidence>
<dbReference type="CDD" id="cd18793">
    <property type="entry name" value="SF2_C_SNF"/>
    <property type="match status" value="1"/>
</dbReference>
<keyword evidence="2" id="KW-0378">Hydrolase</keyword>
<dbReference type="Pfam" id="PF00176">
    <property type="entry name" value="SNF2-rel_dom"/>
    <property type="match status" value="1"/>
</dbReference>
<dbReference type="GO" id="GO:0006281">
    <property type="term" value="P:DNA repair"/>
    <property type="evidence" value="ECO:0007669"/>
    <property type="project" value="TreeGrafter"/>
</dbReference>
<evidence type="ECO:0000313" key="7">
    <source>
        <dbReference type="Proteomes" id="UP000054350"/>
    </source>
</evidence>
<dbReference type="GO" id="GO:0008094">
    <property type="term" value="F:ATP-dependent activity, acting on DNA"/>
    <property type="evidence" value="ECO:0007669"/>
    <property type="project" value="TreeGrafter"/>
</dbReference>
<feature type="region of interest" description="Disordered" evidence="4">
    <location>
        <begin position="16"/>
        <end position="82"/>
    </location>
</feature>
<evidence type="ECO:0000256" key="4">
    <source>
        <dbReference type="SAM" id="MobiDB-lite"/>
    </source>
</evidence>
<reference evidence="6 7" key="1">
    <citation type="submission" date="2009-11" db="EMBL/GenBank/DDBJ databases">
        <title>Annotation of Allomyces macrogynus ATCC 38327.</title>
        <authorList>
            <consortium name="The Broad Institute Genome Sequencing Platform"/>
            <person name="Russ C."/>
            <person name="Cuomo C."/>
            <person name="Burger G."/>
            <person name="Gray M.W."/>
            <person name="Holland P.W.H."/>
            <person name="King N."/>
            <person name="Lang F.B.F."/>
            <person name="Roger A.J."/>
            <person name="Ruiz-Trillo I."/>
            <person name="Young S.K."/>
            <person name="Zeng Q."/>
            <person name="Gargeya S."/>
            <person name="Fitzgerald M."/>
            <person name="Haas B."/>
            <person name="Abouelleil A."/>
            <person name="Alvarado L."/>
            <person name="Arachchi H.M."/>
            <person name="Berlin A."/>
            <person name="Chapman S.B."/>
            <person name="Gearin G."/>
            <person name="Goldberg J."/>
            <person name="Griggs A."/>
            <person name="Gujja S."/>
            <person name="Hansen M."/>
            <person name="Heiman D."/>
            <person name="Howarth C."/>
            <person name="Larimer J."/>
            <person name="Lui A."/>
            <person name="MacDonald P.J.P."/>
            <person name="McCowen C."/>
            <person name="Montmayeur A."/>
            <person name="Murphy C."/>
            <person name="Neiman D."/>
            <person name="Pearson M."/>
            <person name="Priest M."/>
            <person name="Roberts A."/>
            <person name="Saif S."/>
            <person name="Shea T."/>
            <person name="Sisk P."/>
            <person name="Stolte C."/>
            <person name="Sykes S."/>
            <person name="Wortman J."/>
            <person name="Nusbaum C."/>
            <person name="Birren B."/>
        </authorList>
    </citation>
    <scope>NUCLEOTIDE SEQUENCE [LARGE SCALE GENOMIC DNA]</scope>
    <source>
        <strain evidence="6 7">ATCC 38327</strain>
    </source>
</reference>
<dbReference type="GO" id="GO:0016787">
    <property type="term" value="F:hydrolase activity"/>
    <property type="evidence" value="ECO:0007669"/>
    <property type="project" value="UniProtKB-KW"/>
</dbReference>
<reference evidence="7" key="2">
    <citation type="submission" date="2009-11" db="EMBL/GenBank/DDBJ databases">
        <title>The Genome Sequence of Allomyces macrogynus strain ATCC 38327.</title>
        <authorList>
            <consortium name="The Broad Institute Genome Sequencing Platform"/>
            <person name="Russ C."/>
            <person name="Cuomo C."/>
            <person name="Shea T."/>
            <person name="Young S.K."/>
            <person name="Zeng Q."/>
            <person name="Koehrsen M."/>
            <person name="Haas B."/>
            <person name="Borodovsky M."/>
            <person name="Guigo R."/>
            <person name="Alvarado L."/>
            <person name="Berlin A."/>
            <person name="Borenstein D."/>
            <person name="Chen Z."/>
            <person name="Engels R."/>
            <person name="Freedman E."/>
            <person name="Gellesch M."/>
            <person name="Goldberg J."/>
            <person name="Griggs A."/>
            <person name="Gujja S."/>
            <person name="Heiman D."/>
            <person name="Hepburn T."/>
            <person name="Howarth C."/>
            <person name="Jen D."/>
            <person name="Larson L."/>
            <person name="Lewis B."/>
            <person name="Mehta T."/>
            <person name="Park D."/>
            <person name="Pearson M."/>
            <person name="Roberts A."/>
            <person name="Saif S."/>
            <person name="Shenoy N."/>
            <person name="Sisk P."/>
            <person name="Stolte C."/>
            <person name="Sykes S."/>
            <person name="Walk T."/>
            <person name="White J."/>
            <person name="Yandava C."/>
            <person name="Burger G."/>
            <person name="Gray M.W."/>
            <person name="Holland P.W.H."/>
            <person name="King N."/>
            <person name="Lang F.B.F."/>
            <person name="Roger A.J."/>
            <person name="Ruiz-Trillo I."/>
            <person name="Lander E."/>
            <person name="Nusbaum C."/>
        </authorList>
    </citation>
    <scope>NUCLEOTIDE SEQUENCE [LARGE SCALE GENOMIC DNA]</scope>
    <source>
        <strain evidence="7">ATCC 38327</strain>
    </source>
</reference>
<feature type="region of interest" description="Disordered" evidence="4">
    <location>
        <begin position="118"/>
        <end position="154"/>
    </location>
</feature>
<dbReference type="AlphaFoldDB" id="A0A0L0TEF0"/>
<dbReference type="InterPro" id="IPR000330">
    <property type="entry name" value="SNF2_N"/>
</dbReference>
<accession>A0A0L0TEF0</accession>